<evidence type="ECO:0000313" key="1">
    <source>
        <dbReference type="EMBL" id="NKX54905.1"/>
    </source>
</evidence>
<name>A0A7X6K684_9MICC</name>
<proteinExistence type="predicted"/>
<dbReference type="RefSeq" id="WP_168486249.1">
    <property type="nucleotide sequence ID" value="NZ_JAAZSQ010000008.1"/>
</dbReference>
<protein>
    <submittedName>
        <fullName evidence="1">DUF4192 family protein</fullName>
    </submittedName>
</protein>
<accession>A0A7X6K684</accession>
<gene>
    <name evidence="1" type="ORF">HGG74_10200</name>
</gene>
<reference evidence="1 2" key="1">
    <citation type="submission" date="2020-04" db="EMBL/GenBank/DDBJ databases">
        <title>Arthrobacter sp. nov.</title>
        <authorList>
            <person name="Liu S."/>
        </authorList>
    </citation>
    <scope>NUCLEOTIDE SEQUENCE [LARGE SCALE GENOMIC DNA]</scope>
    <source>
        <strain evidence="1 2">E918</strain>
    </source>
</reference>
<dbReference type="InterPro" id="IPR025447">
    <property type="entry name" value="DUF4192"/>
</dbReference>
<keyword evidence="2" id="KW-1185">Reference proteome</keyword>
<sequence length="407" mass="42725">MDTTPAPAPLPDPFKAQQARDILGYVPHALGFVPAESAVLLSLAGRRLGATLRLDLPQRRDPETLNRFVALAAGYLRRHRAADGSLLVIYTGAGWEGAGPVAGDLATPLCAALARAGLPARDGWVVGPHYWRGLYCADRDCCPFPGHSIDSIADSALNAEMIYRGSRVAASPEAALCLPEAVPGWTPERLRAAARGYAGSFAGRWTEAGTFRRTLDCWERAATGAGLPDQDMAAFLLASLECTAVRDALVVQICLGLDAACGGAHSCGLLTGTTPGTDFPAGARTALPEWSPGRSPQEYGSDFARILTGSTAAPPDWGRVEAAAQLLGCLYAAAGTVSRAACGTILTWLEWARARGSRAQSMVDAVLAECPDYRLAVLVDGLLATGMLPEWSFDPDTAWPGAAPRVA</sequence>
<organism evidence="1 2">
    <name type="scientific">Arthrobacter mobilis</name>
    <dbReference type="NCBI Taxonomy" id="2724944"/>
    <lineage>
        <taxon>Bacteria</taxon>
        <taxon>Bacillati</taxon>
        <taxon>Actinomycetota</taxon>
        <taxon>Actinomycetes</taxon>
        <taxon>Micrococcales</taxon>
        <taxon>Micrococcaceae</taxon>
        <taxon>Arthrobacter</taxon>
    </lineage>
</organism>
<evidence type="ECO:0000313" key="2">
    <source>
        <dbReference type="Proteomes" id="UP000544090"/>
    </source>
</evidence>
<dbReference type="EMBL" id="JAAZSQ010000008">
    <property type="protein sequence ID" value="NKX54905.1"/>
    <property type="molecule type" value="Genomic_DNA"/>
</dbReference>
<comment type="caution">
    <text evidence="1">The sequence shown here is derived from an EMBL/GenBank/DDBJ whole genome shotgun (WGS) entry which is preliminary data.</text>
</comment>
<dbReference type="AlphaFoldDB" id="A0A7X6K684"/>
<dbReference type="Pfam" id="PF13830">
    <property type="entry name" value="DUF4192"/>
    <property type="match status" value="2"/>
</dbReference>
<dbReference type="Proteomes" id="UP000544090">
    <property type="component" value="Unassembled WGS sequence"/>
</dbReference>